<dbReference type="Pfam" id="PF05199">
    <property type="entry name" value="GMC_oxred_C"/>
    <property type="match status" value="1"/>
</dbReference>
<evidence type="ECO:0000313" key="8">
    <source>
        <dbReference type="Proteomes" id="UP000031561"/>
    </source>
</evidence>
<comment type="similarity">
    <text evidence="1">Belongs to the GMC oxidoreductase family.</text>
</comment>
<dbReference type="AlphaFoldDB" id="A0ABD4SZ57"/>
<protein>
    <submittedName>
        <fullName evidence="7">GMC family oxidoreductase</fullName>
    </submittedName>
</protein>
<keyword evidence="4" id="KW-0560">Oxidoreductase</keyword>
<evidence type="ECO:0000256" key="2">
    <source>
        <dbReference type="ARBA" id="ARBA00022630"/>
    </source>
</evidence>
<dbReference type="SUPFAM" id="SSF51905">
    <property type="entry name" value="FAD/NAD(P)-binding domain"/>
    <property type="match status" value="1"/>
</dbReference>
<name>A0ABD4SZ57_9CYAN</name>
<dbReference type="Proteomes" id="UP000031561">
    <property type="component" value="Unassembled WGS sequence"/>
</dbReference>
<sequence>MFDHYDIIIIGSGAGGGTLAFGLAHRGLRILLLERGHSIPKEPENWQARSLFQEGRYRTDQQWIDQRQRQPFRPSLYQHVGGSTKVYGAALLRMREMDFGTVTYPEGISPAWPLSYGALEPYYAQAEDLYWVHGDRGEDPTEPFAHGPFPFPAMPHEPKVWAIAQQLSRQGLQPFSLPMGIDRREGGSCIRCSTCDGYPCLLDAKADAEVCCVEPALAQGNVTLKTGVEAQRIITEESGRRVVGVEAIAAGRAVYYKAHQIVVACGAVNSAALLLRSATAQHPRGLGNSSGLVGRYLMKHNVTKLFAIGWENNPTVFQKTLAINDFYRQDGDAPIGHIHLMGKHTWEMMRSDFPEWVPNRMLQAIARRSVDWWVQTEDLPDPENRVTLTPRGEIAVTYRPNNLMNHHRLTQRMRSLLRGAGFPWVIARPVGLATLNHQAGTCRFGEDPKTSVLNLDCRCHDLENLYVVDSSFFPSATATNPTLTIAANALRVAERLACHPVSMPAIA</sequence>
<dbReference type="RefSeq" id="WP_166279643.1">
    <property type="nucleotide sequence ID" value="NZ_JTHE03000015.1"/>
</dbReference>
<dbReference type="InterPro" id="IPR036188">
    <property type="entry name" value="FAD/NAD-bd_sf"/>
</dbReference>
<keyword evidence="8" id="KW-1185">Reference proteome</keyword>
<reference evidence="7 8" key="1">
    <citation type="journal article" date="2015" name="Genome Announc.">
        <title>Draft Genome Sequence of Filamentous Marine Cyanobacterium Lyngbya confervoides Strain BDU141951.</title>
        <authorList>
            <person name="Chandrababunaidu M.M."/>
            <person name="Sen D."/>
            <person name="Tripathy S."/>
        </authorList>
    </citation>
    <scope>NUCLEOTIDE SEQUENCE [LARGE SCALE GENOMIC DNA]</scope>
    <source>
        <strain evidence="7 8">BDU141951</strain>
    </source>
</reference>
<dbReference type="EMBL" id="JTHE03000015">
    <property type="protein sequence ID" value="MCM1981706.1"/>
    <property type="molecule type" value="Genomic_DNA"/>
</dbReference>
<dbReference type="PANTHER" id="PTHR46056">
    <property type="entry name" value="LONG-CHAIN-ALCOHOL OXIDASE"/>
    <property type="match status" value="1"/>
</dbReference>
<organism evidence="7 8">
    <name type="scientific">Lyngbya confervoides BDU141951</name>
    <dbReference type="NCBI Taxonomy" id="1574623"/>
    <lineage>
        <taxon>Bacteria</taxon>
        <taxon>Bacillati</taxon>
        <taxon>Cyanobacteriota</taxon>
        <taxon>Cyanophyceae</taxon>
        <taxon>Oscillatoriophycideae</taxon>
        <taxon>Oscillatoriales</taxon>
        <taxon>Microcoleaceae</taxon>
        <taxon>Lyngbya</taxon>
    </lineage>
</organism>
<dbReference type="Gene3D" id="3.50.50.60">
    <property type="entry name" value="FAD/NAD(P)-binding domain"/>
    <property type="match status" value="2"/>
</dbReference>
<keyword evidence="3" id="KW-0274">FAD</keyword>
<dbReference type="Pfam" id="PF00732">
    <property type="entry name" value="GMC_oxred_N"/>
    <property type="match status" value="1"/>
</dbReference>
<dbReference type="InterPro" id="IPR000172">
    <property type="entry name" value="GMC_OxRdtase_N"/>
</dbReference>
<evidence type="ECO:0000259" key="6">
    <source>
        <dbReference type="Pfam" id="PF05199"/>
    </source>
</evidence>
<feature type="domain" description="Glucose-methanol-choline oxidoreductase N-terminal" evidence="5">
    <location>
        <begin position="80"/>
        <end position="301"/>
    </location>
</feature>
<evidence type="ECO:0000256" key="4">
    <source>
        <dbReference type="ARBA" id="ARBA00023002"/>
    </source>
</evidence>
<proteinExistence type="inferred from homology"/>
<dbReference type="GO" id="GO:0016491">
    <property type="term" value="F:oxidoreductase activity"/>
    <property type="evidence" value="ECO:0007669"/>
    <property type="project" value="UniProtKB-KW"/>
</dbReference>
<keyword evidence="2" id="KW-0285">Flavoprotein</keyword>
<evidence type="ECO:0000256" key="3">
    <source>
        <dbReference type="ARBA" id="ARBA00022827"/>
    </source>
</evidence>
<evidence type="ECO:0000259" key="5">
    <source>
        <dbReference type="Pfam" id="PF00732"/>
    </source>
</evidence>
<dbReference type="PANTHER" id="PTHR46056:SF12">
    <property type="entry name" value="LONG-CHAIN-ALCOHOL OXIDASE"/>
    <property type="match status" value="1"/>
</dbReference>
<gene>
    <name evidence="7" type="ORF">QQ91_0002520</name>
</gene>
<dbReference type="InterPro" id="IPR007867">
    <property type="entry name" value="GMC_OxRtase_C"/>
</dbReference>
<evidence type="ECO:0000256" key="1">
    <source>
        <dbReference type="ARBA" id="ARBA00010790"/>
    </source>
</evidence>
<accession>A0ABD4SZ57</accession>
<comment type="caution">
    <text evidence="7">The sequence shown here is derived from an EMBL/GenBank/DDBJ whole genome shotgun (WGS) entry which is preliminary data.</text>
</comment>
<evidence type="ECO:0000313" key="7">
    <source>
        <dbReference type="EMBL" id="MCM1981706.1"/>
    </source>
</evidence>
<feature type="domain" description="Glucose-methanol-choline oxidoreductase C-terminal" evidence="6">
    <location>
        <begin position="433"/>
        <end position="489"/>
    </location>
</feature>